<gene>
    <name evidence="2" type="ORF">JTE90_027652</name>
</gene>
<feature type="compositionally biased region" description="Low complexity" evidence="1">
    <location>
        <begin position="347"/>
        <end position="375"/>
    </location>
</feature>
<evidence type="ECO:0000313" key="2">
    <source>
        <dbReference type="EMBL" id="KAG8186752.1"/>
    </source>
</evidence>
<feature type="region of interest" description="Disordered" evidence="1">
    <location>
        <begin position="215"/>
        <end position="375"/>
    </location>
</feature>
<feature type="compositionally biased region" description="Low complexity" evidence="1">
    <location>
        <begin position="290"/>
        <end position="302"/>
    </location>
</feature>
<sequence>MQIYETSQSPCDEQIESNEMGQANDNQVHEEVISDLAPPQTAPIQEVLVPESSFNFLQESQIDLDAPHMDPAVVAVHQMAPPTTNFPVYPSLPPPEEAPVANGHHDNEMLVNAAIPPIASSDFDPSHPIPTQTFTNQSFTVMQNMILPQAYVPVTMHHGPLPHLPVAVVPGPAVSAQPTVVPIPVPVAPVQEMVTIPNMVPGSVRVDAQHNMVDAQVPKAKRVQERPSQNGPRKPRFPKKQDSEVKTNGISNNESDPHSNEMPAERGADGEGNGFPSYRGGFRGRGRGRGNFFRGRGNYNNNGRGGYQNHYYQDRNGYNGNFRRGNNRGGPRGGGTGNGNYRGRGGINYNKSQPSSQQQQVPQSAPQQQTQQAPQ</sequence>
<dbReference type="AlphaFoldDB" id="A0AAV6USG5"/>
<keyword evidence="3" id="KW-1185">Reference proteome</keyword>
<comment type="caution">
    <text evidence="2">The sequence shown here is derived from an EMBL/GenBank/DDBJ whole genome shotgun (WGS) entry which is preliminary data.</text>
</comment>
<proteinExistence type="predicted"/>
<feature type="compositionally biased region" description="Low complexity" evidence="1">
    <location>
        <begin position="315"/>
        <end position="324"/>
    </location>
</feature>
<accession>A0AAV6USG5</accession>
<name>A0AAV6USG5_9ARAC</name>
<organism evidence="2 3">
    <name type="scientific">Oedothorax gibbosus</name>
    <dbReference type="NCBI Taxonomy" id="931172"/>
    <lineage>
        <taxon>Eukaryota</taxon>
        <taxon>Metazoa</taxon>
        <taxon>Ecdysozoa</taxon>
        <taxon>Arthropoda</taxon>
        <taxon>Chelicerata</taxon>
        <taxon>Arachnida</taxon>
        <taxon>Araneae</taxon>
        <taxon>Araneomorphae</taxon>
        <taxon>Entelegynae</taxon>
        <taxon>Araneoidea</taxon>
        <taxon>Linyphiidae</taxon>
        <taxon>Erigoninae</taxon>
        <taxon>Oedothorax</taxon>
    </lineage>
</organism>
<protein>
    <submittedName>
        <fullName evidence="2">Uncharacterized protein</fullName>
    </submittedName>
</protein>
<reference evidence="2 3" key="1">
    <citation type="journal article" date="2022" name="Nat. Ecol. Evol.">
        <title>A masculinizing supergene underlies an exaggerated male reproductive morph in a spider.</title>
        <authorList>
            <person name="Hendrickx F."/>
            <person name="De Corte Z."/>
            <person name="Sonet G."/>
            <person name="Van Belleghem S.M."/>
            <person name="Kostlbacher S."/>
            <person name="Vangestel C."/>
        </authorList>
    </citation>
    <scope>NUCLEOTIDE SEQUENCE [LARGE SCALE GENOMIC DNA]</scope>
    <source>
        <strain evidence="2">W744_W776</strain>
    </source>
</reference>
<dbReference type="Proteomes" id="UP000827092">
    <property type="component" value="Unassembled WGS sequence"/>
</dbReference>
<dbReference type="EMBL" id="JAFNEN010000291">
    <property type="protein sequence ID" value="KAG8186752.1"/>
    <property type="molecule type" value="Genomic_DNA"/>
</dbReference>
<feature type="compositionally biased region" description="Basic and acidic residues" evidence="1">
    <location>
        <begin position="255"/>
        <end position="269"/>
    </location>
</feature>
<evidence type="ECO:0000256" key="1">
    <source>
        <dbReference type="SAM" id="MobiDB-lite"/>
    </source>
</evidence>
<evidence type="ECO:0000313" key="3">
    <source>
        <dbReference type="Proteomes" id="UP000827092"/>
    </source>
</evidence>
<feature type="compositionally biased region" description="Gly residues" evidence="1">
    <location>
        <begin position="327"/>
        <end position="346"/>
    </location>
</feature>